<evidence type="ECO:0000313" key="4">
    <source>
        <dbReference type="Proteomes" id="UP000298225"/>
    </source>
</evidence>
<dbReference type="EMBL" id="SPQU01000003">
    <property type="protein sequence ID" value="TFV41007.1"/>
    <property type="molecule type" value="Genomic_DNA"/>
</dbReference>
<proteinExistence type="predicted"/>
<evidence type="ECO:0000313" key="1">
    <source>
        <dbReference type="EMBL" id="TFV41007.1"/>
    </source>
</evidence>
<dbReference type="Proteomes" id="UP000297700">
    <property type="component" value="Unassembled WGS sequence"/>
</dbReference>
<dbReference type="EMBL" id="SPQS01000003">
    <property type="protein sequence ID" value="TFV78655.1"/>
    <property type="molecule type" value="Genomic_DNA"/>
</dbReference>
<reference evidence="1 4" key="1">
    <citation type="submission" date="2019-03" db="EMBL/GenBank/DDBJ databases">
        <title>Bradyrhizobium strains diversity isolated from Chamaecrista fasciculata.</title>
        <authorList>
            <person name="Urquiaga M.C.O."/>
            <person name="Hungria M."/>
            <person name="Delamuta J.R.M."/>
        </authorList>
    </citation>
    <scope>NUCLEOTIDE SEQUENCE [LARGE SCALE GENOMIC DNA]</scope>
    <source>
        <strain evidence="1 4">CNPSo 3424</strain>
    </source>
</reference>
<reference evidence="2 3" key="2">
    <citation type="submission" date="2019-03" db="EMBL/GenBank/DDBJ databases">
        <title>Bradyrhizobium strains diversity.</title>
        <authorList>
            <person name="Urquiaga M.C.O."/>
            <person name="Hungria M."/>
            <person name="Delamuta J.R.M."/>
            <person name="Klepa M.S."/>
        </authorList>
    </citation>
    <scope>NUCLEOTIDE SEQUENCE [LARGE SCALE GENOMIC DNA]</scope>
    <source>
        <strain evidence="2 3">CNPSo 3426</strain>
    </source>
</reference>
<accession>A0A4Y9LE98</accession>
<organism evidence="1 4">
    <name type="scientific">Bradyrhizobium frederickii</name>
    <dbReference type="NCBI Taxonomy" id="2560054"/>
    <lineage>
        <taxon>Bacteria</taxon>
        <taxon>Pseudomonadati</taxon>
        <taxon>Pseudomonadota</taxon>
        <taxon>Alphaproteobacteria</taxon>
        <taxon>Hyphomicrobiales</taxon>
        <taxon>Nitrobacteraceae</taxon>
        <taxon>Bradyrhizobium</taxon>
    </lineage>
</organism>
<sequence>MSNYKAYLISRDGHHIRAVDLECVDDDAAKRLAEQLTNFSNVELWEHARRVAKFGSKSD</sequence>
<dbReference type="AlphaFoldDB" id="A0A4Y9LE98"/>
<protein>
    <submittedName>
        <fullName evidence="1">Uncharacterized protein</fullName>
    </submittedName>
</protein>
<keyword evidence="4" id="KW-1185">Reference proteome</keyword>
<comment type="caution">
    <text evidence="1">The sequence shown here is derived from an EMBL/GenBank/DDBJ whole genome shotgun (WGS) entry which is preliminary data.</text>
</comment>
<evidence type="ECO:0000313" key="3">
    <source>
        <dbReference type="Proteomes" id="UP000297700"/>
    </source>
</evidence>
<name>A0A4Y9LE98_9BRAD</name>
<evidence type="ECO:0000313" key="2">
    <source>
        <dbReference type="EMBL" id="TFV78655.1"/>
    </source>
</evidence>
<accession>A0A4Y9PJV9</accession>
<dbReference type="Proteomes" id="UP000298225">
    <property type="component" value="Unassembled WGS sequence"/>
</dbReference>
<dbReference type="OrthoDB" id="8255844at2"/>
<gene>
    <name evidence="2" type="ORF">E4K64_05575</name>
    <name evidence="1" type="ORF">E4K66_09275</name>
</gene>